<dbReference type="NCBIfam" id="TIGR03439">
    <property type="entry name" value="methyl_EasF"/>
    <property type="match status" value="1"/>
</dbReference>
<dbReference type="EMBL" id="HF935644">
    <property type="protein sequence ID" value="CCX31754.1"/>
    <property type="molecule type" value="Genomic_DNA"/>
</dbReference>
<dbReference type="InterPro" id="IPR005532">
    <property type="entry name" value="SUMF_dom"/>
</dbReference>
<evidence type="ECO:0000259" key="8">
    <source>
        <dbReference type="Pfam" id="PF10017"/>
    </source>
</evidence>
<comment type="pathway">
    <text evidence="5">Amino-acid biosynthesis; ergothioneine biosynthesis.</text>
</comment>
<dbReference type="Pfam" id="PF10017">
    <property type="entry name" value="Methyltransf_33"/>
    <property type="match status" value="1"/>
</dbReference>
<gene>
    <name evidence="10" type="ORF">PCON_11392</name>
</gene>
<dbReference type="InterPro" id="IPR016187">
    <property type="entry name" value="CTDL_fold"/>
</dbReference>
<dbReference type="SUPFAM" id="SSF56436">
    <property type="entry name" value="C-type lectin-like"/>
    <property type="match status" value="1"/>
</dbReference>
<evidence type="ECO:0000313" key="10">
    <source>
        <dbReference type="EMBL" id="CCX31754.1"/>
    </source>
</evidence>
<accession>U4LI07</accession>
<evidence type="ECO:0000256" key="5">
    <source>
        <dbReference type="ARBA" id="ARBA00037882"/>
    </source>
</evidence>
<dbReference type="InterPro" id="IPR042095">
    <property type="entry name" value="SUMF_sf"/>
</dbReference>
<feature type="domain" description="Sulfatase-modifying factor enzyme-like" evidence="7">
    <location>
        <begin position="575"/>
        <end position="841"/>
    </location>
</feature>
<reference evidence="10 11" key="1">
    <citation type="journal article" date="2013" name="PLoS Genet.">
        <title>The genome and development-dependent transcriptomes of Pyronema confluens: a window into fungal evolution.</title>
        <authorList>
            <person name="Traeger S."/>
            <person name="Altegoer F."/>
            <person name="Freitag M."/>
            <person name="Gabaldon T."/>
            <person name="Kempken F."/>
            <person name="Kumar A."/>
            <person name="Marcet-Houben M."/>
            <person name="Poggeler S."/>
            <person name="Stajich J.E."/>
            <person name="Nowrousian M."/>
        </authorList>
    </citation>
    <scope>NUCLEOTIDE SEQUENCE [LARGE SCALE GENOMIC DNA]</scope>
    <source>
        <strain evidence="11">CBS 100304</strain>
        <tissue evidence="10">Vegetative mycelium</tissue>
    </source>
</reference>
<dbReference type="Pfam" id="PF12867">
    <property type="entry name" value="DinB_2"/>
    <property type="match status" value="1"/>
</dbReference>
<dbReference type="PANTHER" id="PTHR43397:SF1">
    <property type="entry name" value="ERGOTHIONEINE BIOSYNTHESIS PROTEIN 1"/>
    <property type="match status" value="1"/>
</dbReference>
<keyword evidence="3" id="KW-0560">Oxidoreductase</keyword>
<evidence type="ECO:0000256" key="6">
    <source>
        <dbReference type="SAM" id="MobiDB-lite"/>
    </source>
</evidence>
<dbReference type="eggNOG" id="ENOG502QS9T">
    <property type="taxonomic scope" value="Eukaryota"/>
</dbReference>
<proteinExistence type="predicted"/>
<dbReference type="Gene3D" id="3.90.1580.10">
    <property type="entry name" value="paralog of FGE (formylglycine-generating enzyme)"/>
    <property type="match status" value="1"/>
</dbReference>
<protein>
    <submittedName>
        <fullName evidence="10">Similar to Meiotically up-regulated gene 158 protein acc. no. O94632</fullName>
    </submittedName>
</protein>
<keyword evidence="11" id="KW-1185">Reference proteome</keyword>
<evidence type="ECO:0000313" key="11">
    <source>
        <dbReference type="Proteomes" id="UP000018144"/>
    </source>
</evidence>
<dbReference type="Proteomes" id="UP000018144">
    <property type="component" value="Unassembled WGS sequence"/>
</dbReference>
<feature type="region of interest" description="Disordered" evidence="6">
    <location>
        <begin position="1"/>
        <end position="24"/>
    </location>
</feature>
<dbReference type="STRING" id="1076935.U4LI07"/>
<name>U4LI07_PYROM</name>
<evidence type="ECO:0000256" key="1">
    <source>
        <dbReference type="ARBA" id="ARBA00022603"/>
    </source>
</evidence>
<dbReference type="PANTHER" id="PTHR43397">
    <property type="entry name" value="ERGOTHIONEINE BIOSYNTHESIS PROTEIN 1"/>
    <property type="match status" value="1"/>
</dbReference>
<dbReference type="AlphaFoldDB" id="U4LI07"/>
<evidence type="ECO:0000256" key="3">
    <source>
        <dbReference type="ARBA" id="ARBA00023002"/>
    </source>
</evidence>
<feature type="domain" description="DinB-like" evidence="9">
    <location>
        <begin position="390"/>
        <end position="515"/>
    </location>
</feature>
<evidence type="ECO:0000259" key="9">
    <source>
        <dbReference type="Pfam" id="PF12867"/>
    </source>
</evidence>
<keyword evidence="1" id="KW-0489">Methyltransferase</keyword>
<dbReference type="Gene3D" id="3.40.50.150">
    <property type="entry name" value="Vaccinia Virus protein VP39"/>
    <property type="match status" value="1"/>
</dbReference>
<keyword evidence="2" id="KW-0808">Transferase</keyword>
<dbReference type="InterPro" id="IPR024775">
    <property type="entry name" value="DinB-like"/>
</dbReference>
<evidence type="ECO:0000259" key="7">
    <source>
        <dbReference type="Pfam" id="PF03781"/>
    </source>
</evidence>
<dbReference type="Pfam" id="PF03781">
    <property type="entry name" value="FGE-sulfatase"/>
    <property type="match status" value="1"/>
</dbReference>
<dbReference type="GO" id="GO:0032259">
    <property type="term" value="P:methylation"/>
    <property type="evidence" value="ECO:0007669"/>
    <property type="project" value="UniProtKB-KW"/>
</dbReference>
<dbReference type="InterPro" id="IPR029063">
    <property type="entry name" value="SAM-dependent_MTases_sf"/>
</dbReference>
<organism evidence="10 11">
    <name type="scientific">Pyronema omphalodes (strain CBS 100304)</name>
    <name type="common">Pyronema confluens</name>
    <dbReference type="NCBI Taxonomy" id="1076935"/>
    <lineage>
        <taxon>Eukaryota</taxon>
        <taxon>Fungi</taxon>
        <taxon>Dikarya</taxon>
        <taxon>Ascomycota</taxon>
        <taxon>Pezizomycotina</taxon>
        <taxon>Pezizomycetes</taxon>
        <taxon>Pezizales</taxon>
        <taxon>Pyronemataceae</taxon>
        <taxon>Pyronema</taxon>
    </lineage>
</organism>
<evidence type="ECO:0000256" key="4">
    <source>
        <dbReference type="ARBA" id="ARBA00023004"/>
    </source>
</evidence>
<feature type="domain" description="Histidine-specific methyltransferase SAM-dependent" evidence="8">
    <location>
        <begin position="38"/>
        <end position="353"/>
    </location>
</feature>
<dbReference type="InterPro" id="IPR017805">
    <property type="entry name" value="SAM_MeTrfase_EasF-type_put"/>
</dbReference>
<dbReference type="GO" id="GO:0008168">
    <property type="term" value="F:methyltransferase activity"/>
    <property type="evidence" value="ECO:0007669"/>
    <property type="project" value="UniProtKB-KW"/>
</dbReference>
<dbReference type="OrthoDB" id="659at2759"/>
<dbReference type="InterPro" id="IPR051128">
    <property type="entry name" value="EgtD_Methyltrsf_superfamily"/>
</dbReference>
<dbReference type="OMA" id="FKHWHPT"/>
<keyword evidence="4" id="KW-0408">Iron</keyword>
<dbReference type="InterPro" id="IPR019257">
    <property type="entry name" value="MeTrfase_dom"/>
</dbReference>
<sequence>MAPHVSEPIDNRSNGRLSPPVKPQVTDIRRQKLDLSLEDEIVKGLTGSNQDGEKSMPTLLLYSAEGLRLFEEITYLEEYYPTNTEIAILEKHAEDMAARVKDGSIVVELGSGNLRKVNIFLNALDRQGKKIDYYALDLDLSELNRTLDMVPTESLKNVRYNGLHGTYDDGHAWLKNAPEIKDKPRCILWLGSSAGNFERTAAAQFLKDFVKDALRAGEPDYMLVGMDGCKDAKRVYDAYNDPHGVTEQFIMSGLKCANKVLGDNYFNVEDWEYRGEWNAERARHQAYYIPKKDISFEGKLAGINLTKGQRINIEYSYKFDDQDSRLLWEEAGLTDGAQWANEEGDYHLYMLQKPSFNFGTTPEVYAPEPVPTLLEWQQLWGSWETVTLGMIPQDQLLSKPIDLRNPCIFYLGHIPTFLDNLLTRATGGSATEPKHYQDIFQRGIDPDVDDPTHCHSHSGTPEFWPELSEILDFQTRVRQRLQSFYQNESAAHQALDVKRAIWLGFEHEAMHLETLLYMLLQSESTLPPPNVVLPDFAARRTWERREDAPDSDRWAMIPRMTLDFGIDDPEKSSEFGSHFGWDNERPARKNVHVPGFSVQTYPITNGEYADYLEKTSNEDIPKSWKFTESAIMNGHSSFKDKISVRTVFGAIPLKLAEDWPVMASYNELVGYATFTNARIPTANELRAVYRYAEETDAAIEKKISKKISAVNGHLIHNGVCESPPQNGSSTTQGSLFAPLSRKNVGLRYWHPTSVRSSGGKVLGRGETGGAWEWTSTVLEPHDGFVPEKFYPEYTADFFDGKHNVMLGGSWATHPRIVGRKSFVNWYQRNYRYTWGTARLVRDLN</sequence>
<evidence type="ECO:0000256" key="2">
    <source>
        <dbReference type="ARBA" id="ARBA00022679"/>
    </source>
</evidence>